<dbReference type="InterPro" id="IPR039425">
    <property type="entry name" value="RNA_pol_sigma-70-like"/>
</dbReference>
<dbReference type="OrthoDB" id="9784272at2"/>
<dbReference type="InterPro" id="IPR014284">
    <property type="entry name" value="RNA_pol_sigma-70_dom"/>
</dbReference>
<dbReference type="GO" id="GO:0003677">
    <property type="term" value="F:DNA binding"/>
    <property type="evidence" value="ECO:0007669"/>
    <property type="project" value="UniProtKB-KW"/>
</dbReference>
<keyword evidence="4" id="KW-0804">Transcription</keyword>
<proteinExistence type="predicted"/>
<keyword evidence="3" id="KW-0238">DNA-binding</keyword>
<dbReference type="eggNOG" id="COG1595">
    <property type="taxonomic scope" value="Bacteria"/>
</dbReference>
<dbReference type="EMBL" id="CP001275">
    <property type="protein sequence ID" value="ACM05306.1"/>
    <property type="molecule type" value="Genomic_DNA"/>
</dbReference>
<dbReference type="HOGENOM" id="CLU_1189460_0_0_0"/>
<organism evidence="6 7">
    <name type="scientific">Thermomicrobium roseum (strain ATCC 27502 / DSM 5159 / P-2)</name>
    <dbReference type="NCBI Taxonomy" id="309801"/>
    <lineage>
        <taxon>Bacteria</taxon>
        <taxon>Pseudomonadati</taxon>
        <taxon>Thermomicrobiota</taxon>
        <taxon>Thermomicrobia</taxon>
        <taxon>Thermomicrobiales</taxon>
        <taxon>Thermomicrobiaceae</taxon>
        <taxon>Thermomicrobium</taxon>
    </lineage>
</organism>
<keyword evidence="1" id="KW-0805">Transcription regulation</keyword>
<dbReference type="PANTHER" id="PTHR43133:SF8">
    <property type="entry name" value="RNA POLYMERASE SIGMA FACTOR HI_1459-RELATED"/>
    <property type="match status" value="1"/>
</dbReference>
<evidence type="ECO:0000256" key="3">
    <source>
        <dbReference type="ARBA" id="ARBA00023125"/>
    </source>
</evidence>
<dbReference type="InterPro" id="IPR013249">
    <property type="entry name" value="RNA_pol_sigma70_r4_t2"/>
</dbReference>
<dbReference type="KEGG" id="tro:trd_0946"/>
<evidence type="ECO:0000256" key="1">
    <source>
        <dbReference type="ARBA" id="ARBA00023015"/>
    </source>
</evidence>
<gene>
    <name evidence="6" type="ordered locus">trd_0946</name>
</gene>
<dbReference type="SUPFAM" id="SSF88659">
    <property type="entry name" value="Sigma3 and sigma4 domains of RNA polymerase sigma factors"/>
    <property type="match status" value="1"/>
</dbReference>
<evidence type="ECO:0000313" key="6">
    <source>
        <dbReference type="EMBL" id="ACM05306.1"/>
    </source>
</evidence>
<sequence length="233" mass="27553">MSTTGWMDTERHRLLARLREHLETIAQQDRGLESVSRREWLAQQLAEQYRPLRRFVRREIGRFVAFGVIPSGVLDEQDVTDAVLLRAIQHWREAPERGLYRWLRRTARRVVRQLVEQERRRLEHERSLEEPVGYQGDEWPDQVVRLIDVLADPTADIPEDVVLAEETQQILDEALERLPESWREIFLLKVDGWSDEQIALAEGVPVERVPRIIEASRQFLADLLRERRQDLEA</sequence>
<dbReference type="STRING" id="309801.trd_0946"/>
<evidence type="ECO:0000259" key="5">
    <source>
        <dbReference type="Pfam" id="PF08281"/>
    </source>
</evidence>
<dbReference type="AlphaFoldDB" id="B9KZU9"/>
<dbReference type="InterPro" id="IPR036388">
    <property type="entry name" value="WH-like_DNA-bd_sf"/>
</dbReference>
<accession>B9KZU9</accession>
<evidence type="ECO:0000256" key="4">
    <source>
        <dbReference type="ARBA" id="ARBA00023163"/>
    </source>
</evidence>
<evidence type="ECO:0000313" key="7">
    <source>
        <dbReference type="Proteomes" id="UP000000447"/>
    </source>
</evidence>
<dbReference type="PANTHER" id="PTHR43133">
    <property type="entry name" value="RNA POLYMERASE ECF-TYPE SIGMA FACTO"/>
    <property type="match status" value="1"/>
</dbReference>
<dbReference type="Pfam" id="PF08281">
    <property type="entry name" value="Sigma70_r4_2"/>
    <property type="match status" value="1"/>
</dbReference>
<dbReference type="RefSeq" id="WP_015921910.1">
    <property type="nucleotide sequence ID" value="NC_011959.1"/>
</dbReference>
<dbReference type="InterPro" id="IPR013324">
    <property type="entry name" value="RNA_pol_sigma_r3/r4-like"/>
</dbReference>
<dbReference type="Gene3D" id="1.10.10.10">
    <property type="entry name" value="Winged helix-like DNA-binding domain superfamily/Winged helix DNA-binding domain"/>
    <property type="match status" value="1"/>
</dbReference>
<keyword evidence="7" id="KW-1185">Reference proteome</keyword>
<reference evidence="6 7" key="1">
    <citation type="journal article" date="2009" name="PLoS ONE">
        <title>Complete genome sequence of the aerobic CO-oxidizing thermophile Thermomicrobium roseum.</title>
        <authorList>
            <person name="Wu D."/>
            <person name="Raymond J."/>
            <person name="Wu M."/>
            <person name="Chatterji S."/>
            <person name="Ren Q."/>
            <person name="Graham J.E."/>
            <person name="Bryant D.A."/>
            <person name="Robb F."/>
            <person name="Colman A."/>
            <person name="Tallon L.J."/>
            <person name="Badger J.H."/>
            <person name="Madupu R."/>
            <person name="Ward N.L."/>
            <person name="Eisen J.A."/>
        </authorList>
    </citation>
    <scope>NUCLEOTIDE SEQUENCE [LARGE SCALE GENOMIC DNA]</scope>
    <source>
        <strain evidence="7">ATCC 27502 / DSM 5159 / P-2</strain>
    </source>
</reference>
<name>B9KZU9_THERP</name>
<feature type="domain" description="RNA polymerase sigma factor 70 region 4 type 2" evidence="5">
    <location>
        <begin position="169"/>
        <end position="209"/>
    </location>
</feature>
<evidence type="ECO:0000256" key="2">
    <source>
        <dbReference type="ARBA" id="ARBA00023082"/>
    </source>
</evidence>
<dbReference type="GO" id="GO:0006352">
    <property type="term" value="P:DNA-templated transcription initiation"/>
    <property type="evidence" value="ECO:0007669"/>
    <property type="project" value="InterPro"/>
</dbReference>
<dbReference type="GO" id="GO:0016987">
    <property type="term" value="F:sigma factor activity"/>
    <property type="evidence" value="ECO:0007669"/>
    <property type="project" value="UniProtKB-KW"/>
</dbReference>
<dbReference type="NCBIfam" id="TIGR02937">
    <property type="entry name" value="sigma70-ECF"/>
    <property type="match status" value="1"/>
</dbReference>
<keyword evidence="2" id="KW-0731">Sigma factor</keyword>
<dbReference type="Proteomes" id="UP000000447">
    <property type="component" value="Chromosome"/>
</dbReference>
<protein>
    <submittedName>
        <fullName evidence="6">Putative RNA polymerase sigma factor</fullName>
    </submittedName>
</protein>